<dbReference type="InterPro" id="IPR050467">
    <property type="entry name" value="LRFN"/>
</dbReference>
<dbReference type="SMART" id="SM00369">
    <property type="entry name" value="LRR_TYP"/>
    <property type="match status" value="2"/>
</dbReference>
<dbReference type="PROSITE" id="PS50835">
    <property type="entry name" value="IG_LIKE"/>
    <property type="match status" value="1"/>
</dbReference>
<dbReference type="InterPro" id="IPR000483">
    <property type="entry name" value="Cys-rich_flank_reg_C"/>
</dbReference>
<feature type="chain" id="PRO_5042119117" description="Ig-like domain-containing protein" evidence="6">
    <location>
        <begin position="25"/>
        <end position="407"/>
    </location>
</feature>
<dbReference type="EMBL" id="JAEAOA010000900">
    <property type="protein sequence ID" value="KAK3595819.1"/>
    <property type="molecule type" value="Genomic_DNA"/>
</dbReference>
<dbReference type="InterPro" id="IPR032675">
    <property type="entry name" value="LRR_dom_sf"/>
</dbReference>
<keyword evidence="3" id="KW-0677">Repeat</keyword>
<protein>
    <recommendedName>
        <fullName evidence="7">Ig-like domain-containing protein</fullName>
    </recommendedName>
</protein>
<dbReference type="Pfam" id="PF13927">
    <property type="entry name" value="Ig_3"/>
    <property type="match status" value="1"/>
</dbReference>
<evidence type="ECO:0000259" key="7">
    <source>
        <dbReference type="PROSITE" id="PS50835"/>
    </source>
</evidence>
<dbReference type="PANTHER" id="PTHR45842">
    <property type="entry name" value="SYNAPTIC ADHESION-LIKE MOLECULE SALM"/>
    <property type="match status" value="1"/>
</dbReference>
<dbReference type="Gene3D" id="2.60.40.10">
    <property type="entry name" value="Immunoglobulins"/>
    <property type="match status" value="1"/>
</dbReference>
<reference evidence="8" key="3">
    <citation type="submission" date="2023-05" db="EMBL/GenBank/DDBJ databases">
        <authorList>
            <person name="Smith C.H."/>
        </authorList>
    </citation>
    <scope>NUCLEOTIDE SEQUENCE</scope>
    <source>
        <strain evidence="8">CHS0354</strain>
        <tissue evidence="8">Mantle</tissue>
    </source>
</reference>
<reference evidence="8" key="2">
    <citation type="journal article" date="2021" name="Genome Biol. Evol.">
        <title>Developing a high-quality reference genome for a parasitic bivalve with doubly uniparental inheritance (Bivalvia: Unionida).</title>
        <authorList>
            <person name="Smith C.H."/>
        </authorList>
    </citation>
    <scope>NUCLEOTIDE SEQUENCE</scope>
    <source>
        <strain evidence="8">CHS0354</strain>
        <tissue evidence="8">Mantle</tissue>
    </source>
</reference>
<dbReference type="Pfam" id="PF13855">
    <property type="entry name" value="LRR_8"/>
    <property type="match status" value="1"/>
</dbReference>
<dbReference type="PROSITE" id="PS51450">
    <property type="entry name" value="LRR"/>
    <property type="match status" value="1"/>
</dbReference>
<feature type="signal peptide" evidence="6">
    <location>
        <begin position="1"/>
        <end position="24"/>
    </location>
</feature>
<evidence type="ECO:0000256" key="2">
    <source>
        <dbReference type="ARBA" id="ARBA00022729"/>
    </source>
</evidence>
<dbReference type="InterPro" id="IPR013783">
    <property type="entry name" value="Ig-like_fold"/>
</dbReference>
<dbReference type="SUPFAM" id="SSF52058">
    <property type="entry name" value="L domain-like"/>
    <property type="match status" value="1"/>
</dbReference>
<dbReference type="InterPro" id="IPR007110">
    <property type="entry name" value="Ig-like_dom"/>
</dbReference>
<dbReference type="InterPro" id="IPR001611">
    <property type="entry name" value="Leu-rich_rpt"/>
</dbReference>
<keyword evidence="1" id="KW-0433">Leucine-rich repeat</keyword>
<keyword evidence="2 6" id="KW-0732">Signal</keyword>
<gene>
    <name evidence="8" type="ORF">CHS0354_014639</name>
</gene>
<feature type="domain" description="Ig-like" evidence="7">
    <location>
        <begin position="263"/>
        <end position="349"/>
    </location>
</feature>
<evidence type="ECO:0000313" key="8">
    <source>
        <dbReference type="EMBL" id="KAK3595819.1"/>
    </source>
</evidence>
<evidence type="ECO:0000313" key="9">
    <source>
        <dbReference type="Proteomes" id="UP001195483"/>
    </source>
</evidence>
<dbReference type="SUPFAM" id="SSF48726">
    <property type="entry name" value="Immunoglobulin"/>
    <property type="match status" value="1"/>
</dbReference>
<dbReference type="Gene3D" id="3.80.10.10">
    <property type="entry name" value="Ribonuclease Inhibitor"/>
    <property type="match status" value="2"/>
</dbReference>
<evidence type="ECO:0000256" key="1">
    <source>
        <dbReference type="ARBA" id="ARBA00022614"/>
    </source>
</evidence>
<reference evidence="8" key="1">
    <citation type="journal article" date="2021" name="Genome Biol. Evol.">
        <title>A High-Quality Reference Genome for a Parasitic Bivalve with Doubly Uniparental Inheritance (Bivalvia: Unionida).</title>
        <authorList>
            <person name="Smith C.H."/>
        </authorList>
    </citation>
    <scope>NUCLEOTIDE SEQUENCE</scope>
    <source>
        <strain evidence="8">CHS0354</strain>
    </source>
</reference>
<keyword evidence="9" id="KW-1185">Reference proteome</keyword>
<sequence>MMAWTLTFLNFVLTLVTLAFVTKACPLVCFCPAVSRIVFCDRKNLTIIPYGVPMNSVQLIMNDNQFQNPELQRLNLTRLTELEHLYLRNCGIEQIAVNAFVDLKRLKWLDLSSNRVRVIENYTFRNLNLEHLFLNDNPGITISSRAFVGLTLQGLYMHSCGLRNMGLTVFQPLNGTLKSLWLHQNDFTSFSKEWLYFLGTLSHIRLGGNPIHCNCEMSWLIHFFNRTRRTFEGGEPPSCKSPRHLQGRSFEHVADQDIRCDLPVFKNVDVIFESYKGVLTCMASGDPVPTLTWIKPNGNQEVFQPRLDENARLLDNVNEAVLYIRRPGSPHSRKYQCVAENQAGNVTLSLNIVWPQLSPISENILNEVPGVCQTLMRSLLRQAKLLKRKKRRSLNKSKCICPPKNHG</sequence>
<comment type="caution">
    <text evidence="8">The sequence shown here is derived from an EMBL/GenBank/DDBJ whole genome shotgun (WGS) entry which is preliminary data.</text>
</comment>
<dbReference type="InterPro" id="IPR003591">
    <property type="entry name" value="Leu-rich_rpt_typical-subtyp"/>
</dbReference>
<proteinExistence type="predicted"/>
<evidence type="ECO:0000256" key="5">
    <source>
        <dbReference type="ARBA" id="ARBA00023180"/>
    </source>
</evidence>
<dbReference type="SMART" id="SM00082">
    <property type="entry name" value="LRRCT"/>
    <property type="match status" value="1"/>
</dbReference>
<organism evidence="8 9">
    <name type="scientific">Potamilus streckersoni</name>
    <dbReference type="NCBI Taxonomy" id="2493646"/>
    <lineage>
        <taxon>Eukaryota</taxon>
        <taxon>Metazoa</taxon>
        <taxon>Spiralia</taxon>
        <taxon>Lophotrochozoa</taxon>
        <taxon>Mollusca</taxon>
        <taxon>Bivalvia</taxon>
        <taxon>Autobranchia</taxon>
        <taxon>Heteroconchia</taxon>
        <taxon>Palaeoheterodonta</taxon>
        <taxon>Unionida</taxon>
        <taxon>Unionoidea</taxon>
        <taxon>Unionidae</taxon>
        <taxon>Ambleminae</taxon>
        <taxon>Lampsilini</taxon>
        <taxon>Potamilus</taxon>
    </lineage>
</organism>
<dbReference type="AlphaFoldDB" id="A0AAE0SQA7"/>
<dbReference type="Proteomes" id="UP001195483">
    <property type="component" value="Unassembled WGS sequence"/>
</dbReference>
<accession>A0AAE0SQA7</accession>
<dbReference type="InterPro" id="IPR000372">
    <property type="entry name" value="LRRNT"/>
</dbReference>
<keyword evidence="5" id="KW-0325">Glycoprotein</keyword>
<dbReference type="PANTHER" id="PTHR45842:SF12">
    <property type="entry name" value="KEKKON 5, ISOFORM A"/>
    <property type="match status" value="1"/>
</dbReference>
<evidence type="ECO:0000256" key="6">
    <source>
        <dbReference type="SAM" id="SignalP"/>
    </source>
</evidence>
<keyword evidence="4" id="KW-1015">Disulfide bond</keyword>
<evidence type="ECO:0000256" key="3">
    <source>
        <dbReference type="ARBA" id="ARBA00022737"/>
    </source>
</evidence>
<dbReference type="SMART" id="SM00013">
    <property type="entry name" value="LRRNT"/>
    <property type="match status" value="1"/>
</dbReference>
<name>A0AAE0SQA7_9BIVA</name>
<evidence type="ECO:0000256" key="4">
    <source>
        <dbReference type="ARBA" id="ARBA00023157"/>
    </source>
</evidence>
<dbReference type="InterPro" id="IPR036179">
    <property type="entry name" value="Ig-like_dom_sf"/>
</dbReference>